<dbReference type="GO" id="GO:0008408">
    <property type="term" value="F:3'-5' exonuclease activity"/>
    <property type="evidence" value="ECO:0007669"/>
    <property type="project" value="TreeGrafter"/>
</dbReference>
<dbReference type="SMART" id="SM00479">
    <property type="entry name" value="EXOIII"/>
    <property type="match status" value="1"/>
</dbReference>
<dbReference type="CDD" id="cd06127">
    <property type="entry name" value="DEDDh"/>
    <property type="match status" value="1"/>
</dbReference>
<gene>
    <name evidence="6" type="ORF">CW360_15715</name>
</gene>
<evidence type="ECO:0000256" key="4">
    <source>
        <dbReference type="SAM" id="MobiDB-lite"/>
    </source>
</evidence>
<dbReference type="PANTHER" id="PTHR30231">
    <property type="entry name" value="DNA POLYMERASE III SUBUNIT EPSILON"/>
    <property type="match status" value="1"/>
</dbReference>
<evidence type="ECO:0000313" key="7">
    <source>
        <dbReference type="Proteomes" id="UP000242861"/>
    </source>
</evidence>
<evidence type="ECO:0000256" key="3">
    <source>
        <dbReference type="ARBA" id="ARBA00022839"/>
    </source>
</evidence>
<evidence type="ECO:0000256" key="1">
    <source>
        <dbReference type="ARBA" id="ARBA00022722"/>
    </source>
</evidence>
<dbReference type="GO" id="GO:0005829">
    <property type="term" value="C:cytosol"/>
    <property type="evidence" value="ECO:0007669"/>
    <property type="project" value="TreeGrafter"/>
</dbReference>
<dbReference type="GO" id="GO:0003676">
    <property type="term" value="F:nucleic acid binding"/>
    <property type="evidence" value="ECO:0007669"/>
    <property type="project" value="InterPro"/>
</dbReference>
<accession>A0A2I0CLG9</accession>
<evidence type="ECO:0000259" key="5">
    <source>
        <dbReference type="SMART" id="SM00479"/>
    </source>
</evidence>
<feature type="domain" description="Exonuclease" evidence="5">
    <location>
        <begin position="42"/>
        <end position="211"/>
    </location>
</feature>
<keyword evidence="1" id="KW-0540">Nuclease</keyword>
<organism evidence="6 7">
    <name type="scientific">Pseudomonas fluvialis</name>
    <dbReference type="NCBI Taxonomy" id="1793966"/>
    <lineage>
        <taxon>Bacteria</taxon>
        <taxon>Pseudomonadati</taxon>
        <taxon>Pseudomonadota</taxon>
        <taxon>Gammaproteobacteria</taxon>
        <taxon>Pseudomonadales</taxon>
        <taxon>Pseudomonadaceae</taxon>
        <taxon>Pseudomonas</taxon>
    </lineage>
</organism>
<dbReference type="EMBL" id="PIYS01000032">
    <property type="protein sequence ID" value="PKF69953.1"/>
    <property type="molecule type" value="Genomic_DNA"/>
</dbReference>
<dbReference type="AlphaFoldDB" id="A0A2I0CLG9"/>
<comment type="caution">
    <text evidence="6">The sequence shown here is derived from an EMBL/GenBank/DDBJ whole genome shotgun (WGS) entry which is preliminary data.</text>
</comment>
<dbReference type="GO" id="GO:0006259">
    <property type="term" value="P:DNA metabolic process"/>
    <property type="evidence" value="ECO:0007669"/>
    <property type="project" value="UniProtKB-ARBA"/>
</dbReference>
<dbReference type="Gene3D" id="3.30.420.10">
    <property type="entry name" value="Ribonuclease H-like superfamily/Ribonuclease H"/>
    <property type="match status" value="1"/>
</dbReference>
<dbReference type="RefSeq" id="WP_101194337.1">
    <property type="nucleotide sequence ID" value="NZ_PIYS01000032.1"/>
</dbReference>
<dbReference type="InterPro" id="IPR036397">
    <property type="entry name" value="RNaseH_sf"/>
</dbReference>
<dbReference type="InterPro" id="IPR013520">
    <property type="entry name" value="Ribonucl_H"/>
</dbReference>
<reference evidence="7" key="1">
    <citation type="submission" date="2017-12" db="EMBL/GenBank/DDBJ databases">
        <authorList>
            <person name="Yu X.-Y."/>
        </authorList>
    </citation>
    <scope>NUCLEOTIDE SEQUENCE [LARGE SCALE GENOMIC DNA]</scope>
    <source>
        <strain evidence="7">ZYSR67-Z</strain>
    </source>
</reference>
<protein>
    <submittedName>
        <fullName evidence="6">3'-5' exonuclease</fullName>
    </submittedName>
</protein>
<keyword evidence="2" id="KW-0378">Hydrolase</keyword>
<sequence>MKQFFDWLSGRQGADLDEQQRARRDALPPAQAADRRPLREQRLVVLDLETTGLNTQRDQVLSIGAVVIEDGAIDLGCQYASTLQQDHKVSESILIHGLAPSTIAAGLQPCEALLDFMEFLGDSPVLGFHAPFDQRMLARALKQSLGYTLRHHFIDLAELAPILCPQAQVGRGGLDDWISHFGLQVLQRHTASADALVTAELALILFSKARQQGWDNLLELETQIASRRRRQRAYSL</sequence>
<dbReference type="InterPro" id="IPR012337">
    <property type="entry name" value="RNaseH-like_sf"/>
</dbReference>
<name>A0A2I0CLG9_9PSED</name>
<evidence type="ECO:0000256" key="2">
    <source>
        <dbReference type="ARBA" id="ARBA00022801"/>
    </source>
</evidence>
<dbReference type="Proteomes" id="UP000242861">
    <property type="component" value="Unassembled WGS sequence"/>
</dbReference>
<proteinExistence type="predicted"/>
<feature type="region of interest" description="Disordered" evidence="4">
    <location>
        <begin position="16"/>
        <end position="35"/>
    </location>
</feature>
<dbReference type="SUPFAM" id="SSF53098">
    <property type="entry name" value="Ribonuclease H-like"/>
    <property type="match status" value="1"/>
</dbReference>
<evidence type="ECO:0000313" key="6">
    <source>
        <dbReference type="EMBL" id="PKF69953.1"/>
    </source>
</evidence>
<keyword evidence="3 6" id="KW-0269">Exonuclease</keyword>
<dbReference type="PANTHER" id="PTHR30231:SF4">
    <property type="entry name" value="PROTEIN NEN2"/>
    <property type="match status" value="1"/>
</dbReference>
<dbReference type="Pfam" id="PF00929">
    <property type="entry name" value="RNase_T"/>
    <property type="match status" value="1"/>
</dbReference>